<reference evidence="13" key="1">
    <citation type="journal article" date="2014" name="BMC Genomics">
        <title>Genome characteristics reveal the impact of lichenization on lichen-forming fungus Endocarpon pusillum Hedwig (Verrucariales, Ascomycota).</title>
        <authorList>
            <person name="Wang Y.-Y."/>
            <person name="Liu B."/>
            <person name="Zhang X.-Y."/>
            <person name="Zhou Q.-M."/>
            <person name="Zhang T."/>
            <person name="Li H."/>
            <person name="Yu Y.-F."/>
            <person name="Zhang X.-L."/>
            <person name="Hao X.-Y."/>
            <person name="Wang M."/>
            <person name="Wang L."/>
            <person name="Wei J.-C."/>
        </authorList>
    </citation>
    <scope>NUCLEOTIDE SEQUENCE [LARGE SCALE GENOMIC DNA]</scope>
    <source>
        <strain evidence="13">Z07020 / HMAS-L-300199</strain>
    </source>
</reference>
<accession>U1HPS4</accession>
<dbReference type="GO" id="GO:0006368">
    <property type="term" value="P:transcription elongation by RNA polymerase II"/>
    <property type="evidence" value="ECO:0007669"/>
    <property type="project" value="TreeGrafter"/>
</dbReference>
<dbReference type="InterPro" id="IPR038567">
    <property type="entry name" value="T_Elf1_sf"/>
</dbReference>
<dbReference type="EMBL" id="KE721267">
    <property type="protein sequence ID" value="ERF71064.1"/>
    <property type="molecule type" value="Genomic_DNA"/>
</dbReference>
<evidence type="ECO:0000259" key="11">
    <source>
        <dbReference type="Pfam" id="PF00561"/>
    </source>
</evidence>
<dbReference type="Proteomes" id="UP000019373">
    <property type="component" value="Unassembled WGS sequence"/>
</dbReference>
<keyword evidence="8" id="KW-0804">Transcription</keyword>
<dbReference type="InterPro" id="IPR029058">
    <property type="entry name" value="AB_hydrolase_fold"/>
</dbReference>
<comment type="subcellular location">
    <subcellularLocation>
        <location evidence="2">Nucleus</location>
    </subcellularLocation>
</comment>
<dbReference type="GeneID" id="19238389"/>
<name>U1HPS4_ENDPU</name>
<feature type="region of interest" description="Disordered" evidence="10">
    <location>
        <begin position="278"/>
        <end position="320"/>
    </location>
</feature>
<dbReference type="RefSeq" id="XP_007803358.1">
    <property type="nucleotide sequence ID" value="XM_007805167.1"/>
</dbReference>
<dbReference type="InterPro" id="IPR000073">
    <property type="entry name" value="AB_hydrolase_1"/>
</dbReference>
<dbReference type="InterPro" id="IPR007808">
    <property type="entry name" value="Elf1"/>
</dbReference>
<evidence type="ECO:0000256" key="9">
    <source>
        <dbReference type="ARBA" id="ARBA00023242"/>
    </source>
</evidence>
<keyword evidence="4" id="KW-0479">Metal-binding</keyword>
<keyword evidence="7" id="KW-0805">Transcription regulation</keyword>
<protein>
    <recommendedName>
        <fullName evidence="11">AB hydrolase-1 domain-containing protein</fullName>
    </recommendedName>
</protein>
<organism evidence="12 13">
    <name type="scientific">Endocarpon pusillum (strain Z07020 / HMAS-L-300199)</name>
    <name type="common">Lichen-forming fungus</name>
    <dbReference type="NCBI Taxonomy" id="1263415"/>
    <lineage>
        <taxon>Eukaryota</taxon>
        <taxon>Fungi</taxon>
        <taxon>Dikarya</taxon>
        <taxon>Ascomycota</taxon>
        <taxon>Pezizomycotina</taxon>
        <taxon>Eurotiomycetes</taxon>
        <taxon>Chaetothyriomycetidae</taxon>
        <taxon>Verrucariales</taxon>
        <taxon>Verrucariaceae</taxon>
        <taxon>Endocarpon</taxon>
    </lineage>
</organism>
<dbReference type="HOGENOM" id="CLU_868864_0_0_1"/>
<dbReference type="OrthoDB" id="445983at2759"/>
<evidence type="ECO:0000256" key="6">
    <source>
        <dbReference type="ARBA" id="ARBA00022833"/>
    </source>
</evidence>
<evidence type="ECO:0000313" key="13">
    <source>
        <dbReference type="Proteomes" id="UP000019373"/>
    </source>
</evidence>
<evidence type="ECO:0000256" key="4">
    <source>
        <dbReference type="ARBA" id="ARBA00022723"/>
    </source>
</evidence>
<evidence type="ECO:0000256" key="5">
    <source>
        <dbReference type="ARBA" id="ARBA00022771"/>
    </source>
</evidence>
<keyword evidence="13" id="KW-1185">Reference proteome</keyword>
<feature type="compositionally biased region" description="Acidic residues" evidence="10">
    <location>
        <begin position="309"/>
        <end position="320"/>
    </location>
</feature>
<dbReference type="GO" id="GO:0008270">
    <property type="term" value="F:zinc ion binding"/>
    <property type="evidence" value="ECO:0007669"/>
    <property type="project" value="UniProtKB-KW"/>
</dbReference>
<keyword evidence="6" id="KW-0862">Zinc</keyword>
<comment type="similarity">
    <text evidence="3">Belongs to the ELOF1 family.</text>
</comment>
<dbReference type="Pfam" id="PF00561">
    <property type="entry name" value="Abhydrolase_1"/>
    <property type="match status" value="1"/>
</dbReference>
<feature type="compositionally biased region" description="Basic residues" evidence="10">
    <location>
        <begin position="192"/>
        <end position="203"/>
    </location>
</feature>
<evidence type="ECO:0000256" key="7">
    <source>
        <dbReference type="ARBA" id="ARBA00023015"/>
    </source>
</evidence>
<dbReference type="Pfam" id="PF05129">
    <property type="entry name" value="Zn_ribbon_Elf1"/>
    <property type="match status" value="1"/>
</dbReference>
<dbReference type="PANTHER" id="PTHR20934:SF0">
    <property type="entry name" value="TRANSCRIPTION ELONGATION FACTOR 1 HOMOLOG"/>
    <property type="match status" value="1"/>
</dbReference>
<evidence type="ECO:0000256" key="2">
    <source>
        <dbReference type="ARBA" id="ARBA00004123"/>
    </source>
</evidence>
<comment type="function">
    <text evidence="1">Transcription elongation factor implicated in the maintenance of proper chromatin structure in actively transcribed regions.</text>
</comment>
<dbReference type="Gene3D" id="3.40.50.1820">
    <property type="entry name" value="alpha/beta hydrolase"/>
    <property type="match status" value="1"/>
</dbReference>
<keyword evidence="9" id="KW-0539">Nucleus</keyword>
<dbReference type="GO" id="GO:0000993">
    <property type="term" value="F:RNA polymerase II complex binding"/>
    <property type="evidence" value="ECO:0007669"/>
    <property type="project" value="TreeGrafter"/>
</dbReference>
<evidence type="ECO:0000256" key="10">
    <source>
        <dbReference type="SAM" id="MobiDB-lite"/>
    </source>
</evidence>
<dbReference type="PANTHER" id="PTHR20934">
    <property type="entry name" value="TRANSCRIPTION ELONGATION FACTOR 1 HOMOLOG"/>
    <property type="match status" value="1"/>
</dbReference>
<evidence type="ECO:0000313" key="12">
    <source>
        <dbReference type="EMBL" id="ERF71064.1"/>
    </source>
</evidence>
<keyword evidence="5" id="KW-0863">Zinc-finger</keyword>
<proteinExistence type="inferred from homology"/>
<gene>
    <name evidence="12" type="ORF">EPUS_03344</name>
</gene>
<evidence type="ECO:0000256" key="3">
    <source>
        <dbReference type="ARBA" id="ARBA00009730"/>
    </source>
</evidence>
<feature type="domain" description="AB hydrolase-1" evidence="11">
    <location>
        <begin position="16"/>
        <end position="93"/>
    </location>
</feature>
<evidence type="ECO:0000256" key="1">
    <source>
        <dbReference type="ARBA" id="ARBA00003357"/>
    </source>
</evidence>
<dbReference type="GO" id="GO:0008023">
    <property type="term" value="C:transcription elongation factor complex"/>
    <property type="evidence" value="ECO:0007669"/>
    <property type="project" value="TreeGrafter"/>
</dbReference>
<dbReference type="SUPFAM" id="SSF57783">
    <property type="entry name" value="Zinc beta-ribbon"/>
    <property type="match status" value="1"/>
</dbReference>
<dbReference type="Gene3D" id="2.20.25.190">
    <property type="match status" value="1"/>
</dbReference>
<dbReference type="FunFam" id="2.20.25.190:FF:000001">
    <property type="entry name" value="Transcription elongation factor 1 homolog"/>
    <property type="match status" value="1"/>
</dbReference>
<feature type="region of interest" description="Disordered" evidence="10">
    <location>
        <begin position="183"/>
        <end position="206"/>
    </location>
</feature>
<sequence>MDVHPDLSISPITVGTVVLLHGKNFCGATWGTTARVLLSSGYRVIIPDHIGFCKSSKPAAYQYSLQQLALNVHSILTNLNSTAPLTLIGHSLGVSRLVLVNPIGLEDWKAKGFPYQSIDQIYLGERASNYTSIRGGPEAESYAFDQALITDAVYTQPIVYELPLLTKTKVLLLNGAKDTTAIGKTWAPPEGKRKKSSRKPTGPKKREPLATTFTCLFCNHEKAIQVKLEKKLGVGTLSCKVCGQRFQTSINYLNAPVDVYSDWVDACEEVAHKKVDDELGGNAGKATAEDMDFSTYGTENGPRRGVAADGDEDLINDDDY</sequence>
<dbReference type="SUPFAM" id="SSF53474">
    <property type="entry name" value="alpha/beta-Hydrolases"/>
    <property type="match status" value="1"/>
</dbReference>
<dbReference type="eggNOG" id="KOG3214">
    <property type="taxonomic scope" value="Eukaryota"/>
</dbReference>
<evidence type="ECO:0000256" key="8">
    <source>
        <dbReference type="ARBA" id="ARBA00023163"/>
    </source>
</evidence>
<dbReference type="AlphaFoldDB" id="U1HPS4"/>